<keyword evidence="3" id="KW-1185">Reference proteome</keyword>
<protein>
    <submittedName>
        <fullName evidence="2">Phosphopantetheine-binding protein</fullName>
    </submittedName>
</protein>
<name>A0ABU7I0Y4_9PSED</name>
<dbReference type="Gene3D" id="1.10.1200.10">
    <property type="entry name" value="ACP-like"/>
    <property type="match status" value="1"/>
</dbReference>
<dbReference type="Proteomes" id="UP001335100">
    <property type="component" value="Unassembled WGS sequence"/>
</dbReference>
<gene>
    <name evidence="2" type="ORF">V0R50_30025</name>
</gene>
<proteinExistence type="predicted"/>
<dbReference type="InterPro" id="IPR009081">
    <property type="entry name" value="PP-bd_ACP"/>
</dbReference>
<evidence type="ECO:0000259" key="1">
    <source>
        <dbReference type="Pfam" id="PF00550"/>
    </source>
</evidence>
<feature type="domain" description="Carrier" evidence="1">
    <location>
        <begin position="5"/>
        <end position="68"/>
    </location>
</feature>
<dbReference type="RefSeq" id="WP_330078136.1">
    <property type="nucleotide sequence ID" value="NZ_JAZDQJ010000064.1"/>
</dbReference>
<accession>A0ABU7I0Y4</accession>
<organism evidence="2 3">
    <name type="scientific">Pseudomonas ulcerans</name>
    <dbReference type="NCBI Taxonomy" id="3115852"/>
    <lineage>
        <taxon>Bacteria</taxon>
        <taxon>Pseudomonadati</taxon>
        <taxon>Pseudomonadota</taxon>
        <taxon>Gammaproteobacteria</taxon>
        <taxon>Pseudomonadales</taxon>
        <taxon>Pseudomonadaceae</taxon>
        <taxon>Pseudomonas</taxon>
    </lineage>
</organism>
<dbReference type="SUPFAM" id="SSF47336">
    <property type="entry name" value="ACP-like"/>
    <property type="match status" value="1"/>
</dbReference>
<evidence type="ECO:0000313" key="2">
    <source>
        <dbReference type="EMBL" id="MEE1937485.1"/>
    </source>
</evidence>
<dbReference type="InterPro" id="IPR036736">
    <property type="entry name" value="ACP-like_sf"/>
</dbReference>
<dbReference type="EMBL" id="JAZDQJ010000064">
    <property type="protein sequence ID" value="MEE1937485.1"/>
    <property type="molecule type" value="Genomic_DNA"/>
</dbReference>
<dbReference type="Pfam" id="PF00550">
    <property type="entry name" value="PP-binding"/>
    <property type="match status" value="1"/>
</dbReference>
<sequence>MDTAKVLEIITHYAQLDSPPSTKTTLEDLDMDSIHLLEMTQSFKDQFNVHLQHDDILLSSSVADILAVLKKRGA</sequence>
<evidence type="ECO:0000313" key="3">
    <source>
        <dbReference type="Proteomes" id="UP001335100"/>
    </source>
</evidence>
<comment type="caution">
    <text evidence="2">The sequence shown here is derived from an EMBL/GenBank/DDBJ whole genome shotgun (WGS) entry which is preliminary data.</text>
</comment>
<reference evidence="2 3" key="1">
    <citation type="submission" date="2024-01" db="EMBL/GenBank/DDBJ databases">
        <title>Unpublished Manusciprt.</title>
        <authorList>
            <person name="Duman M."/>
            <person name="Valdes E.G."/>
            <person name="Ajmi N."/>
            <person name="Altun S."/>
            <person name="Saticioglu I.B."/>
        </authorList>
    </citation>
    <scope>NUCLEOTIDE SEQUENCE [LARGE SCALE GENOMIC DNA]</scope>
    <source>
        <strain evidence="2 3">148P</strain>
    </source>
</reference>